<gene>
    <name evidence="2" type="ORF">AADEFJLK_02189</name>
    <name evidence="1" type="ORF">CEK71_12340</name>
</gene>
<evidence type="ECO:0000313" key="1">
    <source>
        <dbReference type="EMBL" id="ASF46801.1"/>
    </source>
</evidence>
<evidence type="ECO:0008006" key="5">
    <source>
        <dbReference type="Google" id="ProtNLM"/>
    </source>
</evidence>
<dbReference type="OrthoDB" id="9779968at2"/>
<dbReference type="EMBL" id="PGFZ01000004">
    <property type="protein sequence ID" value="POZ51968.1"/>
    <property type="molecule type" value="Genomic_DNA"/>
</dbReference>
<dbReference type="InterPro" id="IPR006311">
    <property type="entry name" value="TAT_signal"/>
</dbReference>
<dbReference type="AlphaFoldDB" id="A0A1Z4BZX0"/>
<dbReference type="Proteomes" id="UP000237423">
    <property type="component" value="Unassembled WGS sequence"/>
</dbReference>
<organism evidence="1 3">
    <name type="scientific">Methylovulum psychrotolerans</name>
    <dbReference type="NCBI Taxonomy" id="1704499"/>
    <lineage>
        <taxon>Bacteria</taxon>
        <taxon>Pseudomonadati</taxon>
        <taxon>Pseudomonadota</taxon>
        <taxon>Gammaproteobacteria</taxon>
        <taxon>Methylococcales</taxon>
        <taxon>Methylococcaceae</taxon>
        <taxon>Methylovulum</taxon>
    </lineage>
</organism>
<evidence type="ECO:0000313" key="3">
    <source>
        <dbReference type="Proteomes" id="UP000197019"/>
    </source>
</evidence>
<dbReference type="PANTHER" id="PTHR43737">
    <property type="entry name" value="BLL7424 PROTEIN"/>
    <property type="match status" value="1"/>
</dbReference>
<protein>
    <recommendedName>
        <fullName evidence="5">Tat pathway signal protein</fullName>
    </recommendedName>
</protein>
<dbReference type="PANTHER" id="PTHR43737:SF1">
    <property type="entry name" value="DUF1501 DOMAIN-CONTAINING PROTEIN"/>
    <property type="match status" value="1"/>
</dbReference>
<evidence type="ECO:0000313" key="4">
    <source>
        <dbReference type="Proteomes" id="UP000237423"/>
    </source>
</evidence>
<reference evidence="2 4" key="2">
    <citation type="submission" date="2017-11" db="EMBL/GenBank/DDBJ databases">
        <title>Draft Genome Sequence of Methylobacter psychrotolerans Sph1T, an Obligate Methanotroph from Low-Temperature Environments.</title>
        <authorList>
            <person name="Oshkin I.Y."/>
            <person name="Miroshnikov K."/>
            <person name="Belova S.E."/>
            <person name="Korzhenkov A."/>
            <person name="Toshchakov S.V."/>
            <person name="Dedysh S.N."/>
        </authorList>
    </citation>
    <scope>NUCLEOTIDE SEQUENCE [LARGE SCALE GENOMIC DNA]</scope>
    <source>
        <strain evidence="2 4">Sph1</strain>
    </source>
</reference>
<dbReference type="EMBL" id="CP022129">
    <property type="protein sequence ID" value="ASF46801.1"/>
    <property type="molecule type" value="Genomic_DNA"/>
</dbReference>
<dbReference type="RefSeq" id="WP_088619673.1">
    <property type="nucleotide sequence ID" value="NZ_CP022129.1"/>
</dbReference>
<dbReference type="Proteomes" id="UP000197019">
    <property type="component" value="Chromosome"/>
</dbReference>
<dbReference type="InterPro" id="IPR010869">
    <property type="entry name" value="DUF1501"/>
</dbReference>
<dbReference type="PROSITE" id="PS51318">
    <property type="entry name" value="TAT"/>
    <property type="match status" value="1"/>
</dbReference>
<reference evidence="1 3" key="1">
    <citation type="submission" date="2017-06" db="EMBL/GenBank/DDBJ databases">
        <title>Genome Sequencing of the methanotroph Methylovulum psychrotolerants str. HV10-M2 isolated from a high-altitude environment.</title>
        <authorList>
            <person name="Mateos-Rivera A."/>
        </authorList>
    </citation>
    <scope>NUCLEOTIDE SEQUENCE [LARGE SCALE GENOMIC DNA]</scope>
    <source>
        <strain evidence="1 3">HV10_M2</strain>
    </source>
</reference>
<dbReference type="KEGG" id="mpsy:CEK71_12340"/>
<dbReference type="Pfam" id="PF07394">
    <property type="entry name" value="DUF1501"/>
    <property type="match status" value="1"/>
</dbReference>
<accession>A0A1Z4BZX0</accession>
<evidence type="ECO:0000313" key="2">
    <source>
        <dbReference type="EMBL" id="POZ51968.1"/>
    </source>
</evidence>
<sequence>MSASKDWSRRHFLQSAAATAAGLANRNAALGLLAGAQAAATQAATEDYRALVCIFLAGGNDGFNVLIPSDTTRYQTYKTARGNLAFSTDQLLALNASTSKTYAVSTSAPGFQALYNKGQLAFLANVGTLLEPTSKKAYLAGTNLPPQLYSHSDQSDQGMANELDALQKLGWGGRIADLLSPLNGTSTLPLGVSIGGNNLFQIGSTAVPYYMGTSGVSNFYVTSNGNTDPRTRAFNKMLAASVANGGLLEQEFGQSVQKTLGLSQTLIAALAKSSVGSGIWPGSYLAQQLQMVARMISVRNTFGVKRQVFYVVQGGYDTHDDQPNRHNALINDLSAAVAAFHSTMDEFGIGNGVTSFTLSDFGRTLTSNGDGSDHAWGNVQMVAGGSVLGGNVYGTFPNQTIDGPDDASYGRLIPTTSIDQYGATLARWFGANDTDLATIFPHLSRFNSADVGFMSLA</sequence>
<keyword evidence="3" id="KW-1185">Reference proteome</keyword>
<name>A0A1Z4BZX0_9GAMM</name>
<proteinExistence type="predicted"/>